<keyword evidence="10" id="KW-1185">Reference proteome</keyword>
<proteinExistence type="predicted"/>
<dbReference type="Proteomes" id="UP000609346">
    <property type="component" value="Unassembled WGS sequence"/>
</dbReference>
<keyword evidence="5 7" id="KW-0472">Membrane</keyword>
<keyword evidence="4 7" id="KW-1133">Transmembrane helix</keyword>
<name>A0ABR8MM93_9BACL</name>
<accession>A0ABR8MM93</accession>
<protein>
    <submittedName>
        <fullName evidence="9">PspC domain-containing protein</fullName>
    </submittedName>
</protein>
<feature type="compositionally biased region" description="Low complexity" evidence="6">
    <location>
        <begin position="103"/>
        <end position="114"/>
    </location>
</feature>
<evidence type="ECO:0000256" key="7">
    <source>
        <dbReference type="SAM" id="Phobius"/>
    </source>
</evidence>
<evidence type="ECO:0000259" key="8">
    <source>
        <dbReference type="Pfam" id="PF04024"/>
    </source>
</evidence>
<evidence type="ECO:0000313" key="9">
    <source>
        <dbReference type="EMBL" id="MBD3917142.1"/>
    </source>
</evidence>
<evidence type="ECO:0000256" key="4">
    <source>
        <dbReference type="ARBA" id="ARBA00022989"/>
    </source>
</evidence>
<feature type="compositionally biased region" description="Polar residues" evidence="6">
    <location>
        <begin position="115"/>
        <end position="126"/>
    </location>
</feature>
<dbReference type="InterPro" id="IPR007168">
    <property type="entry name" value="Phageshock_PspC_N"/>
</dbReference>
<dbReference type="Pfam" id="PF04024">
    <property type="entry name" value="PspC"/>
    <property type="match status" value="1"/>
</dbReference>
<gene>
    <name evidence="9" type="ORF">H8B09_00125</name>
</gene>
<dbReference type="PANTHER" id="PTHR33885:SF3">
    <property type="entry name" value="PHAGE SHOCK PROTEIN C"/>
    <property type="match status" value="1"/>
</dbReference>
<feature type="region of interest" description="Disordered" evidence="6">
    <location>
        <begin position="103"/>
        <end position="126"/>
    </location>
</feature>
<dbReference type="InterPro" id="IPR052027">
    <property type="entry name" value="PspC"/>
</dbReference>
<evidence type="ECO:0000256" key="2">
    <source>
        <dbReference type="ARBA" id="ARBA00022475"/>
    </source>
</evidence>
<evidence type="ECO:0000313" key="10">
    <source>
        <dbReference type="Proteomes" id="UP000609346"/>
    </source>
</evidence>
<sequence>MSKMYRSSRDKKLFGLCGGLAEAMGVDATLIRILLIVLAVFSGGTVIPIYILAAFVVPKAPYYGGFNGNGFGPGPNGPYYDHGYGQQHHQGYNNGYNNPPYGGAGANNGPYGNPSGNRQYNAGNNANQFDSMMEDLERKALRKEVEELKSKLAKYEKGDF</sequence>
<dbReference type="EMBL" id="JACXZA010000001">
    <property type="protein sequence ID" value="MBD3917142.1"/>
    <property type="molecule type" value="Genomic_DNA"/>
</dbReference>
<reference evidence="9 10" key="1">
    <citation type="submission" date="2020-09" db="EMBL/GenBank/DDBJ databases">
        <title>Paenibacillus sp. strain PR3 16S rRNA gene Genome sequencing and assembly.</title>
        <authorList>
            <person name="Kim J."/>
        </authorList>
    </citation>
    <scope>NUCLEOTIDE SEQUENCE [LARGE SCALE GENOMIC DNA]</scope>
    <source>
        <strain evidence="9 10">PR3</strain>
    </source>
</reference>
<keyword evidence="2" id="KW-1003">Cell membrane</keyword>
<evidence type="ECO:0000256" key="6">
    <source>
        <dbReference type="SAM" id="MobiDB-lite"/>
    </source>
</evidence>
<feature type="transmembrane region" description="Helical" evidence="7">
    <location>
        <begin position="35"/>
        <end position="57"/>
    </location>
</feature>
<evidence type="ECO:0000256" key="3">
    <source>
        <dbReference type="ARBA" id="ARBA00022692"/>
    </source>
</evidence>
<feature type="domain" description="Phage shock protein PspC N-terminal" evidence="8">
    <location>
        <begin position="3"/>
        <end position="60"/>
    </location>
</feature>
<evidence type="ECO:0000256" key="5">
    <source>
        <dbReference type="ARBA" id="ARBA00023136"/>
    </source>
</evidence>
<dbReference type="PANTHER" id="PTHR33885">
    <property type="entry name" value="PHAGE SHOCK PROTEIN C"/>
    <property type="match status" value="1"/>
</dbReference>
<comment type="caution">
    <text evidence="9">The sequence shown here is derived from an EMBL/GenBank/DDBJ whole genome shotgun (WGS) entry which is preliminary data.</text>
</comment>
<organism evidence="9 10">
    <name type="scientific">Paenibacillus terricola</name>
    <dbReference type="NCBI Taxonomy" id="2763503"/>
    <lineage>
        <taxon>Bacteria</taxon>
        <taxon>Bacillati</taxon>
        <taxon>Bacillota</taxon>
        <taxon>Bacilli</taxon>
        <taxon>Bacillales</taxon>
        <taxon>Paenibacillaceae</taxon>
        <taxon>Paenibacillus</taxon>
    </lineage>
</organism>
<dbReference type="RefSeq" id="WP_191201479.1">
    <property type="nucleotide sequence ID" value="NZ_JACXZA010000001.1"/>
</dbReference>
<keyword evidence="3 7" id="KW-0812">Transmembrane</keyword>
<evidence type="ECO:0000256" key="1">
    <source>
        <dbReference type="ARBA" id="ARBA00004162"/>
    </source>
</evidence>
<comment type="subcellular location">
    <subcellularLocation>
        <location evidence="1">Cell membrane</location>
        <topology evidence="1">Single-pass membrane protein</topology>
    </subcellularLocation>
</comment>